<dbReference type="Proteomes" id="UP001177160">
    <property type="component" value="Unassembled WGS sequence"/>
</dbReference>
<feature type="binding site" evidence="17">
    <location>
        <position position="237"/>
    </location>
    <ligand>
        <name>Zn(2+)</name>
        <dbReference type="ChEBI" id="CHEBI:29105"/>
    </ligand>
</feature>
<evidence type="ECO:0000256" key="14">
    <source>
        <dbReference type="ARBA" id="ARBA00023141"/>
    </source>
</evidence>
<dbReference type="InterPro" id="IPR030963">
    <property type="entry name" value="DHQ_synth_fam"/>
</dbReference>
<evidence type="ECO:0000313" key="22">
    <source>
        <dbReference type="Proteomes" id="UP001177160"/>
    </source>
</evidence>
<keyword evidence="14 17" id="KW-0057">Aromatic amino acid biosynthesis</keyword>
<keyword evidence="15 17" id="KW-0456">Lyase</keyword>
<evidence type="ECO:0000256" key="9">
    <source>
        <dbReference type="ARBA" id="ARBA00022605"/>
    </source>
</evidence>
<evidence type="ECO:0000259" key="20">
    <source>
        <dbReference type="Pfam" id="PF24621"/>
    </source>
</evidence>
<keyword evidence="18" id="KW-0472">Membrane</keyword>
<feature type="binding site" evidence="17">
    <location>
        <position position="149"/>
    </location>
    <ligand>
        <name>NAD(+)</name>
        <dbReference type="ChEBI" id="CHEBI:57540"/>
    </ligand>
</feature>
<feature type="transmembrane region" description="Helical" evidence="18">
    <location>
        <begin position="96"/>
        <end position="117"/>
    </location>
</feature>
<evidence type="ECO:0000256" key="7">
    <source>
        <dbReference type="ARBA" id="ARBA00017684"/>
    </source>
</evidence>
<evidence type="ECO:0000256" key="18">
    <source>
        <dbReference type="SAM" id="Phobius"/>
    </source>
</evidence>
<comment type="subcellular location">
    <subcellularLocation>
        <location evidence="3 17">Cytoplasm</location>
    </subcellularLocation>
</comment>
<dbReference type="InterPro" id="IPR016037">
    <property type="entry name" value="DHQ_synth_AroB"/>
</dbReference>
<comment type="cofactor">
    <cofactor evidence="17">
        <name>Co(2+)</name>
        <dbReference type="ChEBI" id="CHEBI:48828"/>
    </cofactor>
    <cofactor evidence="17">
        <name>Zn(2+)</name>
        <dbReference type="ChEBI" id="CHEBI:29105"/>
    </cofactor>
    <text evidence="17">Binds 1 divalent metal cation per subunit. Can use either Co(2+) or Zn(2+).</text>
</comment>
<dbReference type="InterPro" id="IPR050071">
    <property type="entry name" value="Dehydroquinate_synthase"/>
</dbReference>
<feature type="binding site" evidence="17">
    <location>
        <begin position="103"/>
        <end position="107"/>
    </location>
    <ligand>
        <name>NAD(+)</name>
        <dbReference type="ChEBI" id="CHEBI:57540"/>
    </ligand>
</feature>
<evidence type="ECO:0000256" key="10">
    <source>
        <dbReference type="ARBA" id="ARBA00022723"/>
    </source>
</evidence>
<dbReference type="SUPFAM" id="SSF56796">
    <property type="entry name" value="Dehydroquinate synthase-like"/>
    <property type="match status" value="1"/>
</dbReference>
<keyword evidence="18" id="KW-0812">Transmembrane</keyword>
<name>A0ABT2Y4Q1_9MOLU</name>
<evidence type="ECO:0000256" key="1">
    <source>
        <dbReference type="ARBA" id="ARBA00001393"/>
    </source>
</evidence>
<keyword evidence="13 17" id="KW-0520">NAD</keyword>
<comment type="similarity">
    <text evidence="5 17">Belongs to the sugar phosphate cyclases superfamily. Dehydroquinate synthase family.</text>
</comment>
<proteinExistence type="inferred from homology"/>
<organism evidence="21 22">
    <name type="scientific">Paracholeplasma manati</name>
    <dbReference type="NCBI Taxonomy" id="591373"/>
    <lineage>
        <taxon>Bacteria</taxon>
        <taxon>Bacillati</taxon>
        <taxon>Mycoplasmatota</taxon>
        <taxon>Mollicutes</taxon>
        <taxon>Acholeplasmatales</taxon>
        <taxon>Acholeplasmataceae</taxon>
        <taxon>Paracholeplasma</taxon>
    </lineage>
</organism>
<sequence>MRIQMSLEKQSYDILLDHKAILQLPYEIKNIYKGQKVFIVTDENVYKFYANTLKSLLAEFNVSFVVVAPGEQAKSLAIYESVIDTLMEQDMKRSDLLIAFGGGVIGDLVGFVASTMYRGVPYIQIPTTLLAQVDSSVGGKTAINSHKGKNMIGTFYQPKLVIIDPDFLRTLPNFEYKNGMAEVIKSAYIGDVVLQEKLFKGQIKTLEMIERAILVKRNVVLKDEFDLNERMFLNFGHTFGHALEKQSNYEIAHGFAVAEGMLMAVHIGEKLGITPKHIQKDLRMILEKYDLGLLKSDPVTLIDDVFYDKKNTHGELKMIFITDIGKPVIQPVSKEALYECYHSQASK</sequence>
<reference evidence="21" key="1">
    <citation type="submission" date="2022-09" db="EMBL/GenBank/DDBJ databases">
        <title>Novel Mycoplasma species identified in domestic and wild animals.</title>
        <authorList>
            <person name="Volokhov D.V."/>
            <person name="Furtak V.A."/>
            <person name="Zagorodnyaya T.A."/>
        </authorList>
    </citation>
    <scope>NUCLEOTIDE SEQUENCE</scope>
    <source>
        <strain evidence="21">Oakley</strain>
    </source>
</reference>
<accession>A0ABT2Y4Q1</accession>
<protein>
    <recommendedName>
        <fullName evidence="7 17">3-dehydroquinate synthase</fullName>
        <shortName evidence="17">DHQS</shortName>
        <ecNumber evidence="6 17">4.2.3.4</ecNumber>
    </recommendedName>
</protein>
<dbReference type="PIRSF" id="PIRSF001455">
    <property type="entry name" value="DHQ_synth"/>
    <property type="match status" value="1"/>
</dbReference>
<evidence type="ECO:0000259" key="19">
    <source>
        <dbReference type="Pfam" id="PF01761"/>
    </source>
</evidence>
<comment type="cofactor">
    <cofactor evidence="2 17">
        <name>NAD(+)</name>
        <dbReference type="ChEBI" id="CHEBI:57540"/>
    </cofactor>
</comment>
<keyword evidence="12 17" id="KW-0862">Zinc</keyword>
<evidence type="ECO:0000256" key="12">
    <source>
        <dbReference type="ARBA" id="ARBA00022833"/>
    </source>
</evidence>
<evidence type="ECO:0000256" key="16">
    <source>
        <dbReference type="ARBA" id="ARBA00023285"/>
    </source>
</evidence>
<evidence type="ECO:0000256" key="11">
    <source>
        <dbReference type="ARBA" id="ARBA00022741"/>
    </source>
</evidence>
<keyword evidence="22" id="KW-1185">Reference proteome</keyword>
<dbReference type="EC" id="4.2.3.4" evidence="6 17"/>
<evidence type="ECO:0000256" key="17">
    <source>
        <dbReference type="HAMAP-Rule" id="MF_00110"/>
    </source>
</evidence>
<comment type="caution">
    <text evidence="21">The sequence shown here is derived from an EMBL/GenBank/DDBJ whole genome shotgun (WGS) entry which is preliminary data.</text>
</comment>
<evidence type="ECO:0000256" key="3">
    <source>
        <dbReference type="ARBA" id="ARBA00004496"/>
    </source>
</evidence>
<keyword evidence="9 17" id="KW-0028">Amino-acid biosynthesis</keyword>
<evidence type="ECO:0000256" key="4">
    <source>
        <dbReference type="ARBA" id="ARBA00004661"/>
    </source>
</evidence>
<feature type="binding site" evidence="17">
    <location>
        <position position="253"/>
    </location>
    <ligand>
        <name>Zn(2+)</name>
        <dbReference type="ChEBI" id="CHEBI:29105"/>
    </ligand>
</feature>
<keyword evidence="8 17" id="KW-0963">Cytoplasm</keyword>
<evidence type="ECO:0000256" key="2">
    <source>
        <dbReference type="ARBA" id="ARBA00001911"/>
    </source>
</evidence>
<keyword evidence="11 17" id="KW-0547">Nucleotide-binding</keyword>
<feature type="domain" description="3-dehydroquinate synthase C-terminal" evidence="20">
    <location>
        <begin position="179"/>
        <end position="311"/>
    </location>
</feature>
<dbReference type="PANTHER" id="PTHR43622:SF7">
    <property type="entry name" value="3-DEHYDROQUINATE SYNTHASE, CHLOROPLASTIC"/>
    <property type="match status" value="1"/>
</dbReference>
<dbReference type="GO" id="GO:0003856">
    <property type="term" value="F:3-dehydroquinate synthase activity"/>
    <property type="evidence" value="ECO:0007669"/>
    <property type="project" value="UniProtKB-EC"/>
</dbReference>
<keyword evidence="16 17" id="KW-0170">Cobalt</keyword>
<evidence type="ECO:0000256" key="6">
    <source>
        <dbReference type="ARBA" id="ARBA00013031"/>
    </source>
</evidence>
<evidence type="ECO:0000313" key="21">
    <source>
        <dbReference type="EMBL" id="MCV2231715.1"/>
    </source>
</evidence>
<feature type="binding site" evidence="17">
    <location>
        <begin position="127"/>
        <end position="128"/>
    </location>
    <ligand>
        <name>NAD(+)</name>
        <dbReference type="ChEBI" id="CHEBI:57540"/>
    </ligand>
</feature>
<evidence type="ECO:0000256" key="5">
    <source>
        <dbReference type="ARBA" id="ARBA00005412"/>
    </source>
</evidence>
<comment type="catalytic activity">
    <reaction evidence="1 17">
        <text>7-phospho-2-dehydro-3-deoxy-D-arabino-heptonate = 3-dehydroquinate + phosphate</text>
        <dbReference type="Rhea" id="RHEA:21968"/>
        <dbReference type="ChEBI" id="CHEBI:32364"/>
        <dbReference type="ChEBI" id="CHEBI:43474"/>
        <dbReference type="ChEBI" id="CHEBI:58394"/>
        <dbReference type="EC" id="4.2.3.4"/>
    </reaction>
</comment>
<dbReference type="HAMAP" id="MF_00110">
    <property type="entry name" value="DHQ_synthase"/>
    <property type="match status" value="1"/>
</dbReference>
<dbReference type="InterPro" id="IPR056179">
    <property type="entry name" value="DHQS_C"/>
</dbReference>
<comment type="pathway">
    <text evidence="4 17">Metabolic intermediate biosynthesis; chorismate biosynthesis; chorismate from D-erythrose 4-phosphate and phosphoenolpyruvate: step 2/7.</text>
</comment>
<gene>
    <name evidence="17 21" type="primary">aroB</name>
    <name evidence="21" type="ORF">N7548_02635</name>
</gene>
<evidence type="ECO:0000256" key="13">
    <source>
        <dbReference type="ARBA" id="ARBA00023027"/>
    </source>
</evidence>
<dbReference type="Gene3D" id="3.40.50.1970">
    <property type="match status" value="1"/>
</dbReference>
<feature type="domain" description="3-dehydroquinate synthase N-terminal" evidence="19">
    <location>
        <begin position="65"/>
        <end position="177"/>
    </location>
</feature>
<dbReference type="PANTHER" id="PTHR43622">
    <property type="entry name" value="3-DEHYDROQUINATE SYNTHASE"/>
    <property type="match status" value="1"/>
</dbReference>
<evidence type="ECO:0000256" key="15">
    <source>
        <dbReference type="ARBA" id="ARBA00023239"/>
    </source>
</evidence>
<comment type="function">
    <text evidence="17">Catalyzes the conversion of 3-deoxy-D-arabino-heptulosonate 7-phosphate (DAHP) to dehydroquinate (DHQ).</text>
</comment>
<dbReference type="RefSeq" id="WP_263607867.1">
    <property type="nucleotide sequence ID" value="NZ_JAOVQM010000002.1"/>
</dbReference>
<dbReference type="Pfam" id="PF24621">
    <property type="entry name" value="DHQS_C"/>
    <property type="match status" value="1"/>
</dbReference>
<dbReference type="CDD" id="cd08195">
    <property type="entry name" value="DHQS"/>
    <property type="match status" value="1"/>
</dbReference>
<dbReference type="EMBL" id="JAOVQM010000002">
    <property type="protein sequence ID" value="MCV2231715.1"/>
    <property type="molecule type" value="Genomic_DNA"/>
</dbReference>
<dbReference type="InterPro" id="IPR030960">
    <property type="entry name" value="DHQS/DOIS_N"/>
</dbReference>
<keyword evidence="18" id="KW-1133">Transmembrane helix</keyword>
<dbReference type="Gene3D" id="1.20.1090.10">
    <property type="entry name" value="Dehydroquinate synthase-like - alpha domain"/>
    <property type="match status" value="1"/>
</dbReference>
<dbReference type="Pfam" id="PF01761">
    <property type="entry name" value="DHQ_synthase"/>
    <property type="match status" value="1"/>
</dbReference>
<dbReference type="NCBIfam" id="TIGR01357">
    <property type="entry name" value="aroB"/>
    <property type="match status" value="1"/>
</dbReference>
<evidence type="ECO:0000256" key="8">
    <source>
        <dbReference type="ARBA" id="ARBA00022490"/>
    </source>
</evidence>
<keyword evidence="10 17" id="KW-0479">Metal-binding</keyword>
<feature type="binding site" evidence="17">
    <location>
        <begin position="167"/>
        <end position="170"/>
    </location>
    <ligand>
        <name>NAD(+)</name>
        <dbReference type="ChEBI" id="CHEBI:57540"/>
    </ligand>
</feature>
<feature type="binding site" evidence="17">
    <location>
        <position position="140"/>
    </location>
    <ligand>
        <name>NAD(+)</name>
        <dbReference type="ChEBI" id="CHEBI:57540"/>
    </ligand>
</feature>
<comment type="caution">
    <text evidence="17">Lacks conserved residue(s) required for the propagation of feature annotation.</text>
</comment>
<feature type="binding site" evidence="17">
    <location>
        <position position="182"/>
    </location>
    <ligand>
        <name>Zn(2+)</name>
        <dbReference type="ChEBI" id="CHEBI:29105"/>
    </ligand>
</feature>